<keyword evidence="1" id="KW-0812">Transmembrane</keyword>
<gene>
    <name evidence="2" type="ORF">A3J48_02205</name>
</gene>
<accession>A0A1F5P4T8</accession>
<organism evidence="2 3">
    <name type="scientific">Candidatus Doudnabacteria bacterium RIFCSPHIGHO2_02_FULL_46_11</name>
    <dbReference type="NCBI Taxonomy" id="1817832"/>
    <lineage>
        <taxon>Bacteria</taxon>
        <taxon>Candidatus Doudnaibacteriota</taxon>
    </lineage>
</organism>
<evidence type="ECO:0000256" key="1">
    <source>
        <dbReference type="SAM" id="Phobius"/>
    </source>
</evidence>
<feature type="transmembrane region" description="Helical" evidence="1">
    <location>
        <begin position="90"/>
        <end position="106"/>
    </location>
</feature>
<feature type="transmembrane region" description="Helical" evidence="1">
    <location>
        <begin position="60"/>
        <end position="84"/>
    </location>
</feature>
<dbReference type="Proteomes" id="UP000176786">
    <property type="component" value="Unassembled WGS sequence"/>
</dbReference>
<keyword evidence="1" id="KW-1133">Transmembrane helix</keyword>
<dbReference type="AlphaFoldDB" id="A0A1F5P4T8"/>
<protein>
    <recommendedName>
        <fullName evidence="4">DUF4383 domain-containing protein</fullName>
    </recommendedName>
</protein>
<name>A0A1F5P4T8_9BACT</name>
<reference evidence="2 3" key="1">
    <citation type="journal article" date="2016" name="Nat. Commun.">
        <title>Thousands of microbial genomes shed light on interconnected biogeochemical processes in an aquifer system.</title>
        <authorList>
            <person name="Anantharaman K."/>
            <person name="Brown C.T."/>
            <person name="Hug L.A."/>
            <person name="Sharon I."/>
            <person name="Castelle C.J."/>
            <person name="Probst A.J."/>
            <person name="Thomas B.C."/>
            <person name="Singh A."/>
            <person name="Wilkins M.J."/>
            <person name="Karaoz U."/>
            <person name="Brodie E.L."/>
            <person name="Williams K.H."/>
            <person name="Hubbard S.S."/>
            <person name="Banfield J.F."/>
        </authorList>
    </citation>
    <scope>NUCLEOTIDE SEQUENCE [LARGE SCALE GENOMIC DNA]</scope>
</reference>
<evidence type="ECO:0000313" key="2">
    <source>
        <dbReference type="EMBL" id="OGE84903.1"/>
    </source>
</evidence>
<keyword evidence="1" id="KW-0472">Membrane</keyword>
<sequence length="112" mass="12120">MAKKYGIAIGIVFLALGVLNFFVPGLKTNVLHAALHIIAGVVAIAMSLRGSDTTKLIKWITILTIIFAAMGFAGVHAILGFLSFDLMLKWVYLIIGLLSAYVYLSLKHEQAS</sequence>
<proteinExistence type="predicted"/>
<feature type="transmembrane region" description="Helical" evidence="1">
    <location>
        <begin position="5"/>
        <end position="23"/>
    </location>
</feature>
<comment type="caution">
    <text evidence="2">The sequence shown here is derived from an EMBL/GenBank/DDBJ whole genome shotgun (WGS) entry which is preliminary data.</text>
</comment>
<dbReference type="Pfam" id="PF14325">
    <property type="entry name" value="DUF4383"/>
    <property type="match status" value="1"/>
</dbReference>
<dbReference type="STRING" id="1817832.A3J48_02205"/>
<evidence type="ECO:0000313" key="3">
    <source>
        <dbReference type="Proteomes" id="UP000176786"/>
    </source>
</evidence>
<dbReference type="EMBL" id="MFES01000031">
    <property type="protein sequence ID" value="OGE84903.1"/>
    <property type="molecule type" value="Genomic_DNA"/>
</dbReference>
<feature type="transmembrane region" description="Helical" evidence="1">
    <location>
        <begin position="29"/>
        <end position="48"/>
    </location>
</feature>
<evidence type="ECO:0008006" key="4">
    <source>
        <dbReference type="Google" id="ProtNLM"/>
    </source>
</evidence>